<dbReference type="EMBL" id="PFIC01000030">
    <property type="protein sequence ID" value="PIX17843.1"/>
    <property type="molecule type" value="Genomic_DNA"/>
</dbReference>
<dbReference type="InterPro" id="IPR039448">
    <property type="entry name" value="Beta_helix"/>
</dbReference>
<proteinExistence type="predicted"/>
<dbReference type="SUPFAM" id="SSF51126">
    <property type="entry name" value="Pectin lyase-like"/>
    <property type="match status" value="1"/>
</dbReference>
<feature type="domain" description="Right handed beta helix" evidence="1">
    <location>
        <begin position="16"/>
        <end position="150"/>
    </location>
</feature>
<accession>A0A2M7JEM9</accession>
<dbReference type="Gene3D" id="1.10.1330.10">
    <property type="entry name" value="Dockerin domain"/>
    <property type="match status" value="1"/>
</dbReference>
<gene>
    <name evidence="2" type="ORF">COZ71_01150</name>
</gene>
<organism evidence="2 3">
    <name type="scientific">Candidatus Desantisbacteria bacterium CG_4_8_14_3_um_filter_40_12</name>
    <dbReference type="NCBI Taxonomy" id="1974545"/>
    <lineage>
        <taxon>Bacteria</taxon>
        <taxon>Candidatus Desantisiibacteriota</taxon>
    </lineage>
</organism>
<reference evidence="3" key="1">
    <citation type="submission" date="2017-09" db="EMBL/GenBank/DDBJ databases">
        <title>Depth-based differentiation of microbial function through sediment-hosted aquifers and enrichment of novel symbionts in the deep terrestrial subsurface.</title>
        <authorList>
            <person name="Probst A.J."/>
            <person name="Ladd B."/>
            <person name="Jarett J.K."/>
            <person name="Geller-Mcgrath D.E."/>
            <person name="Sieber C.M.K."/>
            <person name="Emerson J.B."/>
            <person name="Anantharaman K."/>
            <person name="Thomas B.C."/>
            <person name="Malmstrom R."/>
            <person name="Stieglmeier M."/>
            <person name="Klingl A."/>
            <person name="Woyke T."/>
            <person name="Ryan C.M."/>
            <person name="Banfield J.F."/>
        </authorList>
    </citation>
    <scope>NUCLEOTIDE SEQUENCE [LARGE SCALE GENOMIC DNA]</scope>
</reference>
<dbReference type="InterPro" id="IPR011050">
    <property type="entry name" value="Pectin_lyase_fold/virulence"/>
</dbReference>
<dbReference type="NCBIfam" id="TIGR03804">
    <property type="entry name" value="para_beta_helix"/>
    <property type="match status" value="1"/>
</dbReference>
<dbReference type="InterPro" id="IPR022441">
    <property type="entry name" value="Para_beta_helix_rpt-2"/>
</dbReference>
<dbReference type="Pfam" id="PF13229">
    <property type="entry name" value="Beta_helix"/>
    <property type="match status" value="1"/>
</dbReference>
<protein>
    <recommendedName>
        <fullName evidence="1">Right handed beta helix domain-containing protein</fullName>
    </recommendedName>
</protein>
<dbReference type="InterPro" id="IPR006626">
    <property type="entry name" value="PbH1"/>
</dbReference>
<dbReference type="AlphaFoldDB" id="A0A2M7JEM9"/>
<dbReference type="InterPro" id="IPR012334">
    <property type="entry name" value="Pectin_lyas_fold"/>
</dbReference>
<dbReference type="Proteomes" id="UP000229297">
    <property type="component" value="Unassembled WGS sequence"/>
</dbReference>
<evidence type="ECO:0000313" key="3">
    <source>
        <dbReference type="Proteomes" id="UP000229297"/>
    </source>
</evidence>
<name>A0A2M7JEM9_9BACT</name>
<feature type="non-terminal residue" evidence="2">
    <location>
        <position position="1"/>
    </location>
</feature>
<evidence type="ECO:0000259" key="1">
    <source>
        <dbReference type="Pfam" id="PF13229"/>
    </source>
</evidence>
<dbReference type="Gene3D" id="2.160.20.10">
    <property type="entry name" value="Single-stranded right-handed beta-helix, Pectin lyase-like"/>
    <property type="match status" value="1"/>
</dbReference>
<dbReference type="SMART" id="SM00710">
    <property type="entry name" value="PbH1"/>
    <property type="match status" value="7"/>
</dbReference>
<sequence length="418" mass="46995">LAANANSGNGTKDDPYIIENWEIKYATTNARAGLRITNTTAFFIIKGCYIHDISDSINKDMRGVNLEKVSNGTIMNCIIENVEYVGIQIENCVDIVVFNNEIKKNGGGGLIEVYNSSGINIEGNNIVDSKKDSVLVYEPYGKGVSVINNKLIGGGISDDGVEVNTCSKAITSEAITYMGEKTNMLIKGNYISGHYSKGVEFNEHKVIGVIVAENIFNGDHFSEDDSSGCEHKDALIVRNTFKNDARIILYFGENFKIYENNFLDNTRVDDNGTNNIWYDVSKGRGNYWQECTIPDTNGDGVRDGTYTRNESYFQGTIVDLYPLTAEFNPILQRLLGDFGQKNQEIPDNKIDFEDLMWFTIYWNAYQANSSDIRADIAGSRETTSGQEPDLITQKDGVVDFEDLMIFTRMWNWYHKIYN</sequence>
<dbReference type="InterPro" id="IPR036439">
    <property type="entry name" value="Dockerin_dom_sf"/>
</dbReference>
<dbReference type="GO" id="GO:0000272">
    <property type="term" value="P:polysaccharide catabolic process"/>
    <property type="evidence" value="ECO:0007669"/>
    <property type="project" value="InterPro"/>
</dbReference>
<comment type="caution">
    <text evidence="2">The sequence shown here is derived from an EMBL/GenBank/DDBJ whole genome shotgun (WGS) entry which is preliminary data.</text>
</comment>
<evidence type="ECO:0000313" key="2">
    <source>
        <dbReference type="EMBL" id="PIX17843.1"/>
    </source>
</evidence>